<proteinExistence type="predicted"/>
<organism evidence="2 3">
    <name type="scientific">Fulvivirga kasyanovii</name>
    <dbReference type="NCBI Taxonomy" id="396812"/>
    <lineage>
        <taxon>Bacteria</taxon>
        <taxon>Pseudomonadati</taxon>
        <taxon>Bacteroidota</taxon>
        <taxon>Cytophagia</taxon>
        <taxon>Cytophagales</taxon>
        <taxon>Fulvivirgaceae</taxon>
        <taxon>Fulvivirga</taxon>
    </lineage>
</organism>
<evidence type="ECO:0000256" key="1">
    <source>
        <dbReference type="SAM" id="SignalP"/>
    </source>
</evidence>
<dbReference type="RefSeq" id="WP_155173663.1">
    <property type="nucleotide sequence ID" value="NZ_BAAAFL010000027.1"/>
</dbReference>
<dbReference type="Proteomes" id="UP000798808">
    <property type="component" value="Unassembled WGS sequence"/>
</dbReference>
<feature type="chain" id="PRO_5045460336" description="Lipoprotein" evidence="1">
    <location>
        <begin position="18"/>
        <end position="136"/>
    </location>
</feature>
<sequence>MKIINSLIIFGLVFSLACVNGKTQSSNYKSVSEEKLSGKIEHVFSSDSSYVLSYVETKGTAKQPQNNIKYIVHDLKADKVVYEDALDNGSVSFYNDHAIKIVMIPGIMREGQSQDDFTYVYDLKTKEKKTLTELKN</sequence>
<evidence type="ECO:0000313" key="3">
    <source>
        <dbReference type="Proteomes" id="UP000798808"/>
    </source>
</evidence>
<feature type="signal peptide" evidence="1">
    <location>
        <begin position="1"/>
        <end position="17"/>
    </location>
</feature>
<accession>A0ABW9RSC3</accession>
<reference evidence="2 3" key="1">
    <citation type="submission" date="2019-02" db="EMBL/GenBank/DDBJ databases">
        <authorList>
            <person name="Goldberg S.R."/>
            <person name="Haltli B.A."/>
            <person name="Correa H."/>
            <person name="Russell K.G."/>
        </authorList>
    </citation>
    <scope>NUCLEOTIDE SEQUENCE [LARGE SCALE GENOMIC DNA]</scope>
    <source>
        <strain evidence="2 3">JCM 16186</strain>
    </source>
</reference>
<name>A0ABW9RSC3_9BACT</name>
<gene>
    <name evidence="2" type="ORF">E1163_16975</name>
</gene>
<evidence type="ECO:0008006" key="4">
    <source>
        <dbReference type="Google" id="ProtNLM"/>
    </source>
</evidence>
<keyword evidence="3" id="KW-1185">Reference proteome</keyword>
<comment type="caution">
    <text evidence="2">The sequence shown here is derived from an EMBL/GenBank/DDBJ whole genome shotgun (WGS) entry which is preliminary data.</text>
</comment>
<dbReference type="PROSITE" id="PS51257">
    <property type="entry name" value="PROKAR_LIPOPROTEIN"/>
    <property type="match status" value="1"/>
</dbReference>
<keyword evidence="1" id="KW-0732">Signal</keyword>
<protein>
    <recommendedName>
        <fullName evidence="4">Lipoprotein</fullName>
    </recommendedName>
</protein>
<dbReference type="EMBL" id="SMLW01000591">
    <property type="protein sequence ID" value="MTI26652.1"/>
    <property type="molecule type" value="Genomic_DNA"/>
</dbReference>
<evidence type="ECO:0000313" key="2">
    <source>
        <dbReference type="EMBL" id="MTI26652.1"/>
    </source>
</evidence>